<sequence length="63" mass="6856">MDPGSFAVKGRAIVVPLRPPGTPPLIKANVDSWTCHLKQMAEIKHGLLTHPKQPFLGTVEVDD</sequence>
<name>A0AAU7CEM2_9BACT</name>
<organism evidence="1">
    <name type="scientific">Singulisphaera sp. Ch08</name>
    <dbReference type="NCBI Taxonomy" id="3120278"/>
    <lineage>
        <taxon>Bacteria</taxon>
        <taxon>Pseudomonadati</taxon>
        <taxon>Planctomycetota</taxon>
        <taxon>Planctomycetia</taxon>
        <taxon>Isosphaerales</taxon>
        <taxon>Isosphaeraceae</taxon>
        <taxon>Singulisphaera</taxon>
    </lineage>
</organism>
<dbReference type="AlphaFoldDB" id="A0AAU7CEM2"/>
<dbReference type="RefSeq" id="WP_406696178.1">
    <property type="nucleotide sequence ID" value="NZ_CP155447.1"/>
</dbReference>
<proteinExistence type="predicted"/>
<protein>
    <submittedName>
        <fullName evidence="1">Uncharacterized protein</fullName>
    </submittedName>
</protein>
<reference evidence="1" key="1">
    <citation type="submission" date="2024-05" db="EMBL/GenBank/DDBJ databases">
        <title>Planctomycetes of the genus Singulisphaera possess chitinolytic capabilities.</title>
        <authorList>
            <person name="Ivanova A."/>
        </authorList>
    </citation>
    <scope>NUCLEOTIDE SEQUENCE</scope>
    <source>
        <strain evidence="1">Ch08T</strain>
    </source>
</reference>
<gene>
    <name evidence="1" type="ORF">V5E97_34840</name>
</gene>
<dbReference type="EMBL" id="CP155447">
    <property type="protein sequence ID" value="XBH03444.1"/>
    <property type="molecule type" value="Genomic_DNA"/>
</dbReference>
<accession>A0AAU7CEM2</accession>
<evidence type="ECO:0000313" key="1">
    <source>
        <dbReference type="EMBL" id="XBH03444.1"/>
    </source>
</evidence>